<dbReference type="Gene3D" id="3.30.1540.10">
    <property type="entry name" value="formyl-coa transferase, domain 3"/>
    <property type="match status" value="1"/>
</dbReference>
<keyword evidence="3" id="KW-1185">Reference proteome</keyword>
<dbReference type="InterPro" id="IPR050483">
    <property type="entry name" value="CoA-transferase_III_domain"/>
</dbReference>
<comment type="caution">
    <text evidence="2">The sequence shown here is derived from an EMBL/GenBank/DDBJ whole genome shotgun (WGS) entry which is preliminary data.</text>
</comment>
<accession>A0ABT3CKT2</accession>
<dbReference type="GO" id="GO:0016740">
    <property type="term" value="F:transferase activity"/>
    <property type="evidence" value="ECO:0007669"/>
    <property type="project" value="UniProtKB-KW"/>
</dbReference>
<dbReference type="EMBL" id="JACKTY010000049">
    <property type="protein sequence ID" value="MCV7230057.1"/>
    <property type="molecule type" value="Genomic_DNA"/>
</dbReference>
<evidence type="ECO:0000313" key="2">
    <source>
        <dbReference type="EMBL" id="MCV7230057.1"/>
    </source>
</evidence>
<dbReference type="InterPro" id="IPR003673">
    <property type="entry name" value="CoA-Trfase_fam_III"/>
</dbReference>
<keyword evidence="1 2" id="KW-0808">Transferase</keyword>
<organism evidence="2 3">
    <name type="scientific">Mycolicibacterium komossense</name>
    <dbReference type="NCBI Taxonomy" id="1779"/>
    <lineage>
        <taxon>Bacteria</taxon>
        <taxon>Bacillati</taxon>
        <taxon>Actinomycetota</taxon>
        <taxon>Actinomycetes</taxon>
        <taxon>Mycobacteriales</taxon>
        <taxon>Mycobacteriaceae</taxon>
        <taxon>Mycolicibacterium</taxon>
    </lineage>
</organism>
<dbReference type="SUPFAM" id="SSF89796">
    <property type="entry name" value="CoA-transferase family III (CaiB/BaiF)"/>
    <property type="match status" value="1"/>
</dbReference>
<reference evidence="2 3" key="1">
    <citation type="journal article" date="2022" name="BMC Genomics">
        <title>Comparative genome analysis of mycobacteria focusing on tRNA and non-coding RNA.</title>
        <authorList>
            <person name="Behra P.R.K."/>
            <person name="Pettersson B.M.F."/>
            <person name="Ramesh M."/>
            <person name="Das S."/>
            <person name="Dasgupta S."/>
            <person name="Kirsebom L.A."/>
        </authorList>
    </citation>
    <scope>NUCLEOTIDE SEQUENCE [LARGE SCALE GENOMIC DNA]</scope>
    <source>
        <strain evidence="2 3">DSM 44078</strain>
    </source>
</reference>
<gene>
    <name evidence="2" type="ORF">H7J73_29030</name>
</gene>
<sequence>MSDVATTRLPLAGLRVLDYAQYVAGPFAAMLLADLGAEVIKVEPPRGDAWRHYEPLTADGGKWFLSLNRNKKSVVADLKTEEGQQFSAALIRTADVVIHNMPPARARSFGLDRQSVAAVNPQAVWCCVSAFGSAGPDSATLGYDLIAQAASGLLLADARPGDEVPRRSGGIAMADLTAGLLTFSAALIGLTDRFRRAAAGGADEQARGIEVSLLGAALAVQVQRFVAVNPAPDPSGGTSYCDDTRLTQIATAVADSDELEPYYRCYRAADGFIALACLNHAQRVKVSGLLGVDDPWAANPQAVPADAAEYTARSALKDAFAEAISVKPVAHWIAVFEELGIPGGPVHEISQAHHAEQVRANGLVQTIDQPGIGQVSLLGSLFTIDGTAAPDAVSAPRLGQHTEALRESLSQVQTFEGIDHQ</sequence>
<dbReference type="InterPro" id="IPR044855">
    <property type="entry name" value="CoA-Trfase_III_dom3_sf"/>
</dbReference>
<dbReference type="RefSeq" id="WP_264071340.1">
    <property type="nucleotide sequence ID" value="NZ_JACKTY010000049.1"/>
</dbReference>
<dbReference type="Pfam" id="PF02515">
    <property type="entry name" value="CoA_transf_3"/>
    <property type="match status" value="1"/>
</dbReference>
<proteinExistence type="predicted"/>
<dbReference type="PANTHER" id="PTHR48207">
    <property type="entry name" value="SUCCINATE--HYDROXYMETHYLGLUTARATE COA-TRANSFERASE"/>
    <property type="match status" value="1"/>
</dbReference>
<dbReference type="Proteomes" id="UP001526201">
    <property type="component" value="Unassembled WGS sequence"/>
</dbReference>
<dbReference type="Gene3D" id="3.40.50.10540">
    <property type="entry name" value="Crotonobetainyl-coa:carnitine coa-transferase, domain 1"/>
    <property type="match status" value="1"/>
</dbReference>
<evidence type="ECO:0000313" key="3">
    <source>
        <dbReference type="Proteomes" id="UP001526201"/>
    </source>
</evidence>
<dbReference type="PANTHER" id="PTHR48207:SF4">
    <property type="entry name" value="BLL6097 PROTEIN"/>
    <property type="match status" value="1"/>
</dbReference>
<protein>
    <submittedName>
        <fullName evidence="2">CoA transferase</fullName>
    </submittedName>
</protein>
<evidence type="ECO:0000256" key="1">
    <source>
        <dbReference type="ARBA" id="ARBA00022679"/>
    </source>
</evidence>
<dbReference type="InterPro" id="IPR023606">
    <property type="entry name" value="CoA-Trfase_III_dom_1_sf"/>
</dbReference>
<name>A0ABT3CKT2_9MYCO</name>